<dbReference type="EMBL" id="HBNR01027061">
    <property type="protein sequence ID" value="CAE4579592.1"/>
    <property type="molecule type" value="Transcribed_RNA"/>
</dbReference>
<dbReference type="PANTHER" id="PTHR23507">
    <property type="entry name" value="ZGC:174356"/>
    <property type="match status" value="1"/>
</dbReference>
<feature type="transmembrane region" description="Helical" evidence="5">
    <location>
        <begin position="284"/>
        <end position="305"/>
    </location>
</feature>
<evidence type="ECO:0000256" key="2">
    <source>
        <dbReference type="ARBA" id="ARBA00022692"/>
    </source>
</evidence>
<proteinExistence type="predicted"/>
<gene>
    <name evidence="6" type="ORF">AMON00008_LOCUS18324</name>
</gene>
<name>A0A7S4UYJ3_9DINO</name>
<comment type="subcellular location">
    <subcellularLocation>
        <location evidence="1">Membrane</location>
        <topology evidence="1">Multi-pass membrane protein</topology>
    </subcellularLocation>
</comment>
<reference evidence="6" key="1">
    <citation type="submission" date="2021-01" db="EMBL/GenBank/DDBJ databases">
        <authorList>
            <person name="Corre E."/>
            <person name="Pelletier E."/>
            <person name="Niang G."/>
            <person name="Scheremetjew M."/>
            <person name="Finn R."/>
            <person name="Kale V."/>
            <person name="Holt S."/>
            <person name="Cochrane G."/>
            <person name="Meng A."/>
            <person name="Brown T."/>
            <person name="Cohen L."/>
        </authorList>
    </citation>
    <scope>NUCLEOTIDE SEQUENCE</scope>
    <source>
        <strain evidence="6">CCMP3105</strain>
    </source>
</reference>
<feature type="transmembrane region" description="Helical" evidence="5">
    <location>
        <begin position="127"/>
        <end position="145"/>
    </location>
</feature>
<dbReference type="SUPFAM" id="SSF103473">
    <property type="entry name" value="MFS general substrate transporter"/>
    <property type="match status" value="1"/>
</dbReference>
<feature type="transmembrane region" description="Helical" evidence="5">
    <location>
        <begin position="317"/>
        <end position="335"/>
    </location>
</feature>
<keyword evidence="3 5" id="KW-1133">Transmembrane helix</keyword>
<keyword evidence="2 5" id="KW-0812">Transmembrane</keyword>
<organism evidence="6">
    <name type="scientific">Alexandrium monilatum</name>
    <dbReference type="NCBI Taxonomy" id="311494"/>
    <lineage>
        <taxon>Eukaryota</taxon>
        <taxon>Sar</taxon>
        <taxon>Alveolata</taxon>
        <taxon>Dinophyceae</taxon>
        <taxon>Gonyaulacales</taxon>
        <taxon>Pyrocystaceae</taxon>
        <taxon>Alexandrium</taxon>
    </lineage>
</organism>
<feature type="transmembrane region" description="Helical" evidence="5">
    <location>
        <begin position="370"/>
        <end position="389"/>
    </location>
</feature>
<sequence>MPVSHAQMLRPGLTLGLLAASLFLSWIGFSSTYVVFPNMVLLEKCEELGIPQAQCTSENDRFLEAQAMQTEFMSTYMLLSSLPCVLVCAFCAHASDCIGRRPLLIVAGLQGVCTYGLIMWQGLRSPWVVAAVMALNCLSGGIYGANGNLLASAADVSAGWSPTERARMFGRLEGAIWMGQTIGPSLGGVASNLLGPQRALVVPTLLSASCAVLGVALMPETLPRERRAAFSWRRASPLGGLLLVRDVPHCLTFAAGLLFAQWGISTGLTSVPLFCKRTLGWPDGTIGAVDTVYFAANGLGLLVCMPALARRVSAKSIAMLAGLSSATTWILLANVVRGWELFAVVCVAFASAMIFPIIRTSLVTVLGPQLNGVALGIMSLVELVCQLGAPAAASATWHVLDVRGWPDHVAFAIAAAEVAVALGIFAVVPGSQLRFETSFDVDRLCEGERLSQT</sequence>
<dbReference type="PANTHER" id="PTHR23507:SF1">
    <property type="entry name" value="FI18259P1-RELATED"/>
    <property type="match status" value="1"/>
</dbReference>
<accession>A0A7S4UYJ3</accession>
<dbReference type="InterPro" id="IPR011701">
    <property type="entry name" value="MFS"/>
</dbReference>
<evidence type="ECO:0008006" key="7">
    <source>
        <dbReference type="Google" id="ProtNLM"/>
    </source>
</evidence>
<evidence type="ECO:0000256" key="5">
    <source>
        <dbReference type="SAM" id="Phobius"/>
    </source>
</evidence>
<feature type="transmembrane region" description="Helical" evidence="5">
    <location>
        <begin position="341"/>
        <end position="358"/>
    </location>
</feature>
<dbReference type="GO" id="GO:0016020">
    <property type="term" value="C:membrane"/>
    <property type="evidence" value="ECO:0007669"/>
    <property type="project" value="UniProtKB-SubCell"/>
</dbReference>
<evidence type="ECO:0000256" key="3">
    <source>
        <dbReference type="ARBA" id="ARBA00022989"/>
    </source>
</evidence>
<evidence type="ECO:0000256" key="4">
    <source>
        <dbReference type="ARBA" id="ARBA00023136"/>
    </source>
</evidence>
<feature type="transmembrane region" description="Helical" evidence="5">
    <location>
        <begin position="72"/>
        <end position="91"/>
    </location>
</feature>
<feature type="transmembrane region" description="Helical" evidence="5">
    <location>
        <begin position="409"/>
        <end position="428"/>
    </location>
</feature>
<dbReference type="Pfam" id="PF07690">
    <property type="entry name" value="MFS_1"/>
    <property type="match status" value="1"/>
</dbReference>
<protein>
    <recommendedName>
        <fullName evidence="7">Major facilitator superfamily (MFS) profile domain-containing protein</fullName>
    </recommendedName>
</protein>
<feature type="transmembrane region" description="Helical" evidence="5">
    <location>
        <begin position="103"/>
        <end position="121"/>
    </location>
</feature>
<dbReference type="GO" id="GO:0022857">
    <property type="term" value="F:transmembrane transporter activity"/>
    <property type="evidence" value="ECO:0007669"/>
    <property type="project" value="InterPro"/>
</dbReference>
<evidence type="ECO:0000313" key="6">
    <source>
        <dbReference type="EMBL" id="CAE4579592.1"/>
    </source>
</evidence>
<feature type="transmembrane region" description="Helical" evidence="5">
    <location>
        <begin position="240"/>
        <end position="264"/>
    </location>
</feature>
<dbReference type="Gene3D" id="1.20.1250.20">
    <property type="entry name" value="MFS general substrate transporter like domains"/>
    <property type="match status" value="1"/>
</dbReference>
<dbReference type="AlphaFoldDB" id="A0A7S4UYJ3"/>
<keyword evidence="4 5" id="KW-0472">Membrane</keyword>
<dbReference type="InterPro" id="IPR036259">
    <property type="entry name" value="MFS_trans_sf"/>
</dbReference>
<evidence type="ECO:0000256" key="1">
    <source>
        <dbReference type="ARBA" id="ARBA00004141"/>
    </source>
</evidence>